<evidence type="ECO:0000256" key="1">
    <source>
        <dbReference type="SAM" id="MobiDB-lite"/>
    </source>
</evidence>
<protein>
    <submittedName>
        <fullName evidence="3">CSON000486 protein</fullName>
    </submittedName>
</protein>
<dbReference type="GO" id="GO:0005634">
    <property type="term" value="C:nucleus"/>
    <property type="evidence" value="ECO:0007669"/>
    <property type="project" value="TreeGrafter"/>
</dbReference>
<dbReference type="PANTHER" id="PTHR12299">
    <property type="entry name" value="HYALURONIC ACID-BINDING PROTEIN 4"/>
    <property type="match status" value="1"/>
</dbReference>
<proteinExistence type="predicted"/>
<feature type="compositionally biased region" description="Polar residues" evidence="1">
    <location>
        <begin position="36"/>
        <end position="46"/>
    </location>
</feature>
<dbReference type="InterPro" id="IPR006861">
    <property type="entry name" value="HABP4_PAIRBP1-bd"/>
</dbReference>
<sequence>MENSYGIGIANRYDLFYLDDDEQDPFEQLKQKKQKSAPTAVTATNIGTAAGKKTPAAGQVINTNIGQAKSTNVNNNNNNKTAEKENKISASNKSNQNNEKTGGAAGKGGNNAQRPKGGIKETQNVKSLDNRGPREDKDKNANPNKNFDRPQNKEERNNRRNRDGDRQQNGPVGEFNNREDRPRRQGGQGDRDGKPRFDRRGKREFDSRQSGSDKTGVKAVDKRDGGGAHNWGSHKQDLEDLNKGTEYLTDGEKNDSAVEGEIKETGEPNADETKPVEEEVKEMTLDEWKAQRAATRAKPQYNLRKAGEGEDTAQWTKMIPLDKKKEGDSEESDNDKANPNQHGVAGREKKKVLDIDFHFSDSRRSGGGMGRPRRGGKREFGEKRQGGDRAENRDGPKPDGDGPRGENRRNAPRRNERRDRGDDRRGPAAPKVDDERDFPSLG</sequence>
<dbReference type="GO" id="GO:0003723">
    <property type="term" value="F:RNA binding"/>
    <property type="evidence" value="ECO:0007669"/>
    <property type="project" value="InterPro"/>
</dbReference>
<feature type="compositionally biased region" description="Basic and acidic residues" evidence="1">
    <location>
        <begin position="234"/>
        <end position="243"/>
    </location>
</feature>
<organism evidence="3">
    <name type="scientific">Culicoides sonorensis</name>
    <name type="common">Biting midge</name>
    <dbReference type="NCBI Taxonomy" id="179676"/>
    <lineage>
        <taxon>Eukaryota</taxon>
        <taxon>Metazoa</taxon>
        <taxon>Ecdysozoa</taxon>
        <taxon>Arthropoda</taxon>
        <taxon>Hexapoda</taxon>
        <taxon>Insecta</taxon>
        <taxon>Pterygota</taxon>
        <taxon>Neoptera</taxon>
        <taxon>Endopterygota</taxon>
        <taxon>Diptera</taxon>
        <taxon>Nematocera</taxon>
        <taxon>Chironomoidea</taxon>
        <taxon>Ceratopogonidae</taxon>
        <taxon>Ceratopogoninae</taxon>
        <taxon>Culicoides</taxon>
        <taxon>Monoculicoides</taxon>
    </lineage>
</organism>
<name>A0A336LQ59_CULSO</name>
<dbReference type="AlphaFoldDB" id="A0A336LQ59"/>
<evidence type="ECO:0000259" key="2">
    <source>
        <dbReference type="SMART" id="SM01233"/>
    </source>
</evidence>
<accession>A0A336LQ59</accession>
<dbReference type="VEuPathDB" id="VectorBase:CSON000486"/>
<dbReference type="SMART" id="SM01233">
    <property type="entry name" value="HABP4_PAI-RBP1"/>
    <property type="match status" value="1"/>
</dbReference>
<dbReference type="PANTHER" id="PTHR12299:SF17">
    <property type="entry name" value="AT19571P-RELATED"/>
    <property type="match status" value="1"/>
</dbReference>
<feature type="domain" description="Hyaluronan/mRNA-binding protein" evidence="2">
    <location>
        <begin position="201"/>
        <end position="309"/>
    </location>
</feature>
<dbReference type="InterPro" id="IPR039764">
    <property type="entry name" value="HABP4/SERBP1-like"/>
</dbReference>
<feature type="compositionally biased region" description="Low complexity" evidence="1">
    <location>
        <begin position="47"/>
        <end position="58"/>
    </location>
</feature>
<evidence type="ECO:0000313" key="3">
    <source>
        <dbReference type="EMBL" id="SSX20060.1"/>
    </source>
</evidence>
<feature type="compositionally biased region" description="Basic and acidic residues" evidence="1">
    <location>
        <begin position="250"/>
        <end position="290"/>
    </location>
</feature>
<feature type="compositionally biased region" description="Basic and acidic residues" evidence="1">
    <location>
        <begin position="128"/>
        <end position="166"/>
    </location>
</feature>
<feature type="region of interest" description="Disordered" evidence="1">
    <location>
        <begin position="28"/>
        <end position="442"/>
    </location>
</feature>
<dbReference type="EMBL" id="UFQT01000107">
    <property type="protein sequence ID" value="SSX20060.1"/>
    <property type="molecule type" value="Genomic_DNA"/>
</dbReference>
<feature type="compositionally biased region" description="Basic and acidic residues" evidence="1">
    <location>
        <begin position="215"/>
        <end position="226"/>
    </location>
</feature>
<feature type="compositionally biased region" description="Basic and acidic residues" evidence="1">
    <location>
        <begin position="377"/>
        <end position="442"/>
    </location>
</feature>
<dbReference type="GO" id="GO:0005737">
    <property type="term" value="C:cytoplasm"/>
    <property type="evidence" value="ECO:0007669"/>
    <property type="project" value="TreeGrafter"/>
</dbReference>
<dbReference type="Pfam" id="PF04774">
    <property type="entry name" value="HABP4_PAI-RBP1"/>
    <property type="match status" value="1"/>
</dbReference>
<gene>
    <name evidence="3" type="primary">CSON000486</name>
</gene>
<feature type="compositionally biased region" description="Low complexity" evidence="1">
    <location>
        <begin position="68"/>
        <end position="80"/>
    </location>
</feature>
<feature type="compositionally biased region" description="Basic and acidic residues" evidence="1">
    <location>
        <begin position="176"/>
        <end position="207"/>
    </location>
</feature>
<reference evidence="3" key="1">
    <citation type="submission" date="2018-07" db="EMBL/GenBank/DDBJ databases">
        <authorList>
            <person name="Quirk P.G."/>
            <person name="Krulwich T.A."/>
        </authorList>
    </citation>
    <scope>NUCLEOTIDE SEQUENCE</scope>
</reference>
<dbReference type="OMA" id="AIMPGHL"/>
<feature type="compositionally biased region" description="Basic and acidic residues" evidence="1">
    <location>
        <begin position="345"/>
        <end position="364"/>
    </location>
</feature>